<organism evidence="9 10">
    <name type="scientific">Halomicronema hongdechloris C2206</name>
    <dbReference type="NCBI Taxonomy" id="1641165"/>
    <lineage>
        <taxon>Bacteria</taxon>
        <taxon>Bacillati</taxon>
        <taxon>Cyanobacteriota</taxon>
        <taxon>Cyanophyceae</taxon>
        <taxon>Nodosilineales</taxon>
        <taxon>Nodosilineaceae</taxon>
        <taxon>Halomicronema</taxon>
    </lineage>
</organism>
<feature type="active site" description="Nucleophile" evidence="7">
    <location>
        <position position="189"/>
    </location>
</feature>
<accession>A0A1Z3HHR3</accession>
<dbReference type="EMBL" id="CP021983">
    <property type="protein sequence ID" value="ASC69825.1"/>
    <property type="molecule type" value="Genomic_DNA"/>
</dbReference>
<dbReference type="KEGG" id="hhg:XM38_007550"/>
<keyword evidence="5 7" id="KW-0456">Lyase</keyword>
<name>A0A1Z3HHR3_9CYAN</name>
<dbReference type="Gene3D" id="3.90.25.10">
    <property type="entry name" value="UDP-galactose 4-epimerase, domain 1"/>
    <property type="match status" value="1"/>
</dbReference>
<comment type="catalytic activity">
    <reaction evidence="1 7">
        <text>GDP-alpha-D-mannose = GDP-4-dehydro-alpha-D-rhamnose + H2O</text>
        <dbReference type="Rhea" id="RHEA:23820"/>
        <dbReference type="ChEBI" id="CHEBI:15377"/>
        <dbReference type="ChEBI" id="CHEBI:57527"/>
        <dbReference type="ChEBI" id="CHEBI:57964"/>
        <dbReference type="EC" id="4.2.1.47"/>
    </reaction>
</comment>
<dbReference type="InterPro" id="IPR036291">
    <property type="entry name" value="NAD(P)-bd_dom_sf"/>
</dbReference>
<dbReference type="GO" id="GO:0070401">
    <property type="term" value="F:NADP+ binding"/>
    <property type="evidence" value="ECO:0007669"/>
    <property type="project" value="UniProtKB-UniRule"/>
</dbReference>
<evidence type="ECO:0000256" key="6">
    <source>
        <dbReference type="ARBA" id="ARBA00059383"/>
    </source>
</evidence>
<protein>
    <recommendedName>
        <fullName evidence="4 7">GDP-mannose 4,6-dehydratase</fullName>
        <ecNumber evidence="4 7">4.2.1.47</ecNumber>
    </recommendedName>
    <alternativeName>
        <fullName evidence="7">GDP-D-mannose dehydratase</fullName>
    </alternativeName>
</protein>
<comment type="function">
    <text evidence="6 7">Catalyzes the conversion of GDP-D-mannose to GDP-4-dehydro-6-deoxy-D-mannose.</text>
</comment>
<dbReference type="Gene3D" id="3.40.50.720">
    <property type="entry name" value="NAD(P)-binding Rossmann-like Domain"/>
    <property type="match status" value="1"/>
</dbReference>
<reference evidence="9 10" key="1">
    <citation type="journal article" date="2016" name="Biochim. Biophys. Acta">
        <title>Characterization of red-shifted phycobilisomes isolated from the chlorophyll f-containing cyanobacterium Halomicronema hongdechloris.</title>
        <authorList>
            <person name="Li Y."/>
            <person name="Lin Y."/>
            <person name="Garvey C.J."/>
            <person name="Birch D."/>
            <person name="Corkery R.W."/>
            <person name="Loughlin P.C."/>
            <person name="Scheer H."/>
            <person name="Willows R.D."/>
            <person name="Chen M."/>
        </authorList>
    </citation>
    <scope>NUCLEOTIDE SEQUENCE [LARGE SCALE GENOMIC DNA]</scope>
    <source>
        <strain evidence="9 10">C2206</strain>
    </source>
</reference>
<dbReference type="Pfam" id="PF16363">
    <property type="entry name" value="GDP_Man_Dehyd"/>
    <property type="match status" value="1"/>
</dbReference>
<sequence length="344" mass="38263">MANLSIPFHINESMTSTALITGITGQDGYYLSRLLLDKGYRVVGLVPPDRQESVTKLDDLADRVDIYSVDLTDSQALRLAVEQLLPTEVYNLAAPSFVPDSWADPLGTLDLITGTATRLLDAIRAVKLRTRFYQASSSEIFGDVQSAPQSEQTPFRPKNPYGAAKLHAHWTMVHHREHYGLYACSGILYNHESPRRPPQFVTRKISLAAASIKLGLTDRLVMGNLDAKRDWGFAGDYVQAMWQMLQMKAPDDYVIGTGCLHTVRDLVAAAFAAVDLDWTGYVEVDPTLIRADEHFQLVANPTKAKQKLQWTPQVSFEELIEHMVRQDLERLQAGTVAPLGGHSS</sequence>
<evidence type="ECO:0000256" key="5">
    <source>
        <dbReference type="ARBA" id="ARBA00023239"/>
    </source>
</evidence>
<dbReference type="InterPro" id="IPR016040">
    <property type="entry name" value="NAD(P)-bd_dom"/>
</dbReference>
<comment type="caution">
    <text evidence="7">Lacks conserved residue(s) required for the propagation of feature annotation.</text>
</comment>
<evidence type="ECO:0000256" key="4">
    <source>
        <dbReference type="ARBA" id="ARBA00011989"/>
    </source>
</evidence>
<evidence type="ECO:0000313" key="10">
    <source>
        <dbReference type="Proteomes" id="UP000191901"/>
    </source>
</evidence>
<dbReference type="EC" id="4.2.1.47" evidence="4 7"/>
<dbReference type="FunFam" id="3.40.50.720:FF:000924">
    <property type="entry name" value="GDP-mannose 4,6 dehydratase"/>
    <property type="match status" value="1"/>
</dbReference>
<evidence type="ECO:0000259" key="8">
    <source>
        <dbReference type="Pfam" id="PF16363"/>
    </source>
</evidence>
<dbReference type="AlphaFoldDB" id="A0A1Z3HHR3"/>
<dbReference type="PANTHER" id="PTHR43715:SF1">
    <property type="entry name" value="GDP-MANNOSE 4,6 DEHYDRATASE"/>
    <property type="match status" value="1"/>
</dbReference>
<dbReference type="STRING" id="1641165.XM38_10835"/>
<comment type="cofactor">
    <cofactor evidence="2 7">
        <name>NADP(+)</name>
        <dbReference type="ChEBI" id="CHEBI:58349"/>
    </cofactor>
</comment>
<dbReference type="PANTHER" id="PTHR43715">
    <property type="entry name" value="GDP-MANNOSE 4,6-DEHYDRATASE"/>
    <property type="match status" value="1"/>
</dbReference>
<comment type="similarity">
    <text evidence="3 7">Belongs to the NAD(P)-dependent epimerase/dehydratase family. GDP-mannose 4,6-dehydratase subfamily.</text>
</comment>
<dbReference type="InterPro" id="IPR006368">
    <property type="entry name" value="GDP_Man_deHydtase"/>
</dbReference>
<dbReference type="GO" id="GO:0042351">
    <property type="term" value="P:'de novo' GDP-L-fucose biosynthetic process"/>
    <property type="evidence" value="ECO:0007669"/>
    <property type="project" value="TreeGrafter"/>
</dbReference>
<keyword evidence="10" id="KW-1185">Reference proteome</keyword>
<evidence type="ECO:0000256" key="3">
    <source>
        <dbReference type="ARBA" id="ARBA00009263"/>
    </source>
</evidence>
<feature type="domain" description="NAD(P)-binding" evidence="8">
    <location>
        <begin position="19"/>
        <end position="323"/>
    </location>
</feature>
<evidence type="ECO:0000256" key="7">
    <source>
        <dbReference type="HAMAP-Rule" id="MF_00955"/>
    </source>
</evidence>
<dbReference type="HAMAP" id="MF_00955">
    <property type="entry name" value="GDP_Man_dehydratase"/>
    <property type="match status" value="1"/>
</dbReference>
<gene>
    <name evidence="7" type="primary">gmd</name>
    <name evidence="9" type="ORF">XM38_007550</name>
</gene>
<evidence type="ECO:0000256" key="2">
    <source>
        <dbReference type="ARBA" id="ARBA00001937"/>
    </source>
</evidence>
<keyword evidence="7" id="KW-0521">NADP</keyword>
<dbReference type="CDD" id="cd05260">
    <property type="entry name" value="GDP_MD_SDR_e"/>
    <property type="match status" value="1"/>
</dbReference>
<dbReference type="SUPFAM" id="SSF51735">
    <property type="entry name" value="NAD(P)-binding Rossmann-fold domains"/>
    <property type="match status" value="1"/>
</dbReference>
<dbReference type="Proteomes" id="UP000191901">
    <property type="component" value="Chromosome"/>
</dbReference>
<evidence type="ECO:0000256" key="1">
    <source>
        <dbReference type="ARBA" id="ARBA00000188"/>
    </source>
</evidence>
<proteinExistence type="inferred from homology"/>
<evidence type="ECO:0000313" key="9">
    <source>
        <dbReference type="EMBL" id="ASC69825.1"/>
    </source>
</evidence>
<dbReference type="GO" id="GO:0008446">
    <property type="term" value="F:GDP-mannose 4,6-dehydratase activity"/>
    <property type="evidence" value="ECO:0007669"/>
    <property type="project" value="UniProtKB-UniRule"/>
</dbReference>